<keyword evidence="5" id="KW-0539">Nucleus</keyword>
<organism evidence="7 8">
    <name type="scientific">Elliptochloris bilobata</name>
    <dbReference type="NCBI Taxonomy" id="381761"/>
    <lineage>
        <taxon>Eukaryota</taxon>
        <taxon>Viridiplantae</taxon>
        <taxon>Chlorophyta</taxon>
        <taxon>core chlorophytes</taxon>
        <taxon>Trebouxiophyceae</taxon>
        <taxon>Trebouxiophyceae incertae sedis</taxon>
        <taxon>Elliptochloris clade</taxon>
        <taxon>Elliptochloris</taxon>
    </lineage>
</organism>
<dbReference type="GO" id="GO:0071051">
    <property type="term" value="P:poly(A)-dependent snoRNA 3'-end processing"/>
    <property type="evidence" value="ECO:0007669"/>
    <property type="project" value="TreeGrafter"/>
</dbReference>
<evidence type="ECO:0000313" key="8">
    <source>
        <dbReference type="Proteomes" id="UP001445335"/>
    </source>
</evidence>
<evidence type="ECO:0000256" key="1">
    <source>
        <dbReference type="ARBA" id="ARBA00004123"/>
    </source>
</evidence>
<accession>A0AAW1S687</accession>
<name>A0AAW1S687_9CHLO</name>
<reference evidence="7 8" key="1">
    <citation type="journal article" date="2024" name="Nat. Commun.">
        <title>Phylogenomics reveals the evolutionary origins of lichenization in chlorophyte algae.</title>
        <authorList>
            <person name="Puginier C."/>
            <person name="Libourel C."/>
            <person name="Otte J."/>
            <person name="Skaloud P."/>
            <person name="Haon M."/>
            <person name="Grisel S."/>
            <person name="Petersen M."/>
            <person name="Berrin J.G."/>
            <person name="Delaux P.M."/>
            <person name="Dal Grande F."/>
            <person name="Keller J."/>
        </authorList>
    </citation>
    <scope>NUCLEOTIDE SEQUENCE [LARGE SCALE GENOMIC DNA]</scope>
    <source>
        <strain evidence="7 8">SAG 245.80</strain>
    </source>
</reference>
<dbReference type="InterPro" id="IPR036345">
    <property type="entry name" value="ExoRNase_PH_dom2_sf"/>
</dbReference>
<evidence type="ECO:0000259" key="6">
    <source>
        <dbReference type="Pfam" id="PF01138"/>
    </source>
</evidence>
<dbReference type="AlphaFoldDB" id="A0AAW1S687"/>
<dbReference type="GO" id="GO:0003723">
    <property type="term" value="F:RNA binding"/>
    <property type="evidence" value="ECO:0007669"/>
    <property type="project" value="TreeGrafter"/>
</dbReference>
<dbReference type="GO" id="GO:0000177">
    <property type="term" value="C:cytoplasmic exosome (RNase complex)"/>
    <property type="evidence" value="ECO:0007669"/>
    <property type="project" value="TreeGrafter"/>
</dbReference>
<dbReference type="SUPFAM" id="SSF55666">
    <property type="entry name" value="Ribonuclease PH domain 2-like"/>
    <property type="match status" value="1"/>
</dbReference>
<dbReference type="GO" id="GO:0000176">
    <property type="term" value="C:nuclear exosome (RNase complex)"/>
    <property type="evidence" value="ECO:0007669"/>
    <property type="project" value="TreeGrafter"/>
</dbReference>
<comment type="similarity">
    <text evidence="2">Belongs to the RNase PH family.</text>
</comment>
<dbReference type="GO" id="GO:0034475">
    <property type="term" value="P:U4 snRNA 3'-end processing"/>
    <property type="evidence" value="ECO:0007669"/>
    <property type="project" value="TreeGrafter"/>
</dbReference>
<dbReference type="PANTHER" id="PTHR11953">
    <property type="entry name" value="EXOSOME COMPLEX COMPONENT"/>
    <property type="match status" value="1"/>
</dbReference>
<evidence type="ECO:0000313" key="7">
    <source>
        <dbReference type="EMBL" id="KAK9840941.1"/>
    </source>
</evidence>
<dbReference type="SUPFAM" id="SSF54211">
    <property type="entry name" value="Ribosomal protein S5 domain 2-like"/>
    <property type="match status" value="1"/>
</dbReference>
<dbReference type="GO" id="GO:0071028">
    <property type="term" value="P:nuclear mRNA surveillance"/>
    <property type="evidence" value="ECO:0007669"/>
    <property type="project" value="TreeGrafter"/>
</dbReference>
<keyword evidence="4" id="KW-0271">Exosome</keyword>
<dbReference type="PANTHER" id="PTHR11953:SF1">
    <property type="entry name" value="EXOSOME COMPLEX COMPONENT RRP46"/>
    <property type="match status" value="1"/>
</dbReference>
<dbReference type="InterPro" id="IPR027408">
    <property type="entry name" value="PNPase/RNase_PH_dom_sf"/>
</dbReference>
<proteinExistence type="inferred from homology"/>
<dbReference type="InterPro" id="IPR020568">
    <property type="entry name" value="Ribosomal_Su5_D2-typ_SF"/>
</dbReference>
<comment type="subcellular location">
    <subcellularLocation>
        <location evidence="1">Nucleus</location>
    </subcellularLocation>
</comment>
<keyword evidence="8" id="KW-1185">Reference proteome</keyword>
<sequence>MSCTELAGPGPGSGKELLRANGRSAHQLRSMQCERGPLQRADGSARWCQGGSVVLAAVHGPRGTASRKEDPERAVVEIVFRPRSGLAGPAERLAEATVRRTVEGVLIAALHPRTAVTVVLQVLSEDGGLLACALCAASAALVDAAVPLARTFVAATLAKTSEGVLLVDPDAAEEEAADAVATLAFAARGEAPGDVAPTLADGVLACRSAGPLSDGDFLAAVDLGRAAARCVAVFARASLEKSLSALV</sequence>
<dbReference type="GO" id="GO:0016075">
    <property type="term" value="P:rRNA catabolic process"/>
    <property type="evidence" value="ECO:0007669"/>
    <property type="project" value="TreeGrafter"/>
</dbReference>
<evidence type="ECO:0000256" key="5">
    <source>
        <dbReference type="ARBA" id="ARBA00023242"/>
    </source>
</evidence>
<evidence type="ECO:0000256" key="4">
    <source>
        <dbReference type="ARBA" id="ARBA00022835"/>
    </source>
</evidence>
<evidence type="ECO:0000256" key="2">
    <source>
        <dbReference type="ARBA" id="ARBA00006678"/>
    </source>
</evidence>
<dbReference type="GO" id="GO:0006364">
    <property type="term" value="P:rRNA processing"/>
    <property type="evidence" value="ECO:0007669"/>
    <property type="project" value="UniProtKB-KW"/>
</dbReference>
<keyword evidence="3" id="KW-0698">rRNA processing</keyword>
<feature type="domain" description="Exoribonuclease phosphorolytic" evidence="6">
    <location>
        <begin position="27"/>
        <end position="147"/>
    </location>
</feature>
<dbReference type="Gene3D" id="3.30.230.70">
    <property type="entry name" value="GHMP Kinase, N-terminal domain"/>
    <property type="match status" value="1"/>
</dbReference>
<dbReference type="InterPro" id="IPR050080">
    <property type="entry name" value="RNase_PH"/>
</dbReference>
<gene>
    <name evidence="7" type="ORF">WJX81_001421</name>
</gene>
<protein>
    <recommendedName>
        <fullName evidence="6">Exoribonuclease phosphorolytic domain-containing protein</fullName>
    </recommendedName>
</protein>
<comment type="caution">
    <text evidence="7">The sequence shown here is derived from an EMBL/GenBank/DDBJ whole genome shotgun (WGS) entry which is preliminary data.</text>
</comment>
<dbReference type="InterPro" id="IPR001247">
    <property type="entry name" value="ExoRNase_PH_dom1"/>
</dbReference>
<evidence type="ECO:0000256" key="3">
    <source>
        <dbReference type="ARBA" id="ARBA00022552"/>
    </source>
</evidence>
<dbReference type="Proteomes" id="UP001445335">
    <property type="component" value="Unassembled WGS sequence"/>
</dbReference>
<dbReference type="Pfam" id="PF01138">
    <property type="entry name" value="RNase_PH"/>
    <property type="match status" value="1"/>
</dbReference>
<dbReference type="GO" id="GO:0005730">
    <property type="term" value="C:nucleolus"/>
    <property type="evidence" value="ECO:0007669"/>
    <property type="project" value="TreeGrafter"/>
</dbReference>
<dbReference type="EMBL" id="JALJOU010000011">
    <property type="protein sequence ID" value="KAK9840941.1"/>
    <property type="molecule type" value="Genomic_DNA"/>
</dbReference>